<accession>A0A2N3XZV9</accession>
<dbReference type="EMBL" id="PJNB01000001">
    <property type="protein sequence ID" value="PKW16212.1"/>
    <property type="molecule type" value="Genomic_DNA"/>
</dbReference>
<proteinExistence type="predicted"/>
<dbReference type="AlphaFoldDB" id="A0A2N3XZV9"/>
<gene>
    <name evidence="2" type="ORF">A8926_4023</name>
</gene>
<feature type="compositionally biased region" description="Low complexity" evidence="1">
    <location>
        <begin position="36"/>
        <end position="46"/>
    </location>
</feature>
<evidence type="ECO:0000256" key="1">
    <source>
        <dbReference type="SAM" id="MobiDB-lite"/>
    </source>
</evidence>
<dbReference type="Proteomes" id="UP000233786">
    <property type="component" value="Unassembled WGS sequence"/>
</dbReference>
<feature type="compositionally biased region" description="Basic and acidic residues" evidence="1">
    <location>
        <begin position="1"/>
        <end position="17"/>
    </location>
</feature>
<sequence>MELADSLRRGGLDERLRTGGHRPAPPAPPAPAINARTGGQRQGRQQPLPIQDSPAHRLQRPPETARDRQRPRKDSTVGWAGQAQPEPGKPRTQERGSWTDRHGLDNPMISHRKPRTHLASHLDKNPPQPSDQPCTRPAWLTGTASRPSPVPNSCTTGEVFGAVPVSQDPPPRCWVHKIANTLAVLPNCAQLDGAERLVRCCTWANSPVATSAISPGSQYCQA</sequence>
<comment type="caution">
    <text evidence="2">The sequence shown here is derived from an EMBL/GenBank/DDBJ whole genome shotgun (WGS) entry which is preliminary data.</text>
</comment>
<keyword evidence="3" id="KW-1185">Reference proteome</keyword>
<organism evidence="2 3">
    <name type="scientific">Saccharopolyspora spinosa</name>
    <dbReference type="NCBI Taxonomy" id="60894"/>
    <lineage>
        <taxon>Bacteria</taxon>
        <taxon>Bacillati</taxon>
        <taxon>Actinomycetota</taxon>
        <taxon>Actinomycetes</taxon>
        <taxon>Pseudonocardiales</taxon>
        <taxon>Pseudonocardiaceae</taxon>
        <taxon>Saccharopolyspora</taxon>
    </lineage>
</organism>
<name>A0A2N3XZV9_SACSN</name>
<feature type="region of interest" description="Disordered" evidence="1">
    <location>
        <begin position="1"/>
        <end position="150"/>
    </location>
</feature>
<evidence type="ECO:0000313" key="3">
    <source>
        <dbReference type="Proteomes" id="UP000233786"/>
    </source>
</evidence>
<protein>
    <submittedName>
        <fullName evidence="2">Uncharacterized protein</fullName>
    </submittedName>
</protein>
<feature type="compositionally biased region" description="Basic and acidic residues" evidence="1">
    <location>
        <begin position="88"/>
        <end position="104"/>
    </location>
</feature>
<evidence type="ECO:0000313" key="2">
    <source>
        <dbReference type="EMBL" id="PKW16212.1"/>
    </source>
</evidence>
<reference evidence="2" key="1">
    <citation type="submission" date="2017-12" db="EMBL/GenBank/DDBJ databases">
        <title>Sequencing the genomes of 1000 Actinobacteria strains.</title>
        <authorList>
            <person name="Klenk H.-P."/>
        </authorList>
    </citation>
    <scope>NUCLEOTIDE SEQUENCE [LARGE SCALE GENOMIC DNA]</scope>
    <source>
        <strain evidence="2">DSM 44228</strain>
    </source>
</reference>
<feature type="compositionally biased region" description="Basic and acidic residues" evidence="1">
    <location>
        <begin position="63"/>
        <end position="75"/>
    </location>
</feature>